<keyword evidence="1" id="KW-0812">Transmembrane</keyword>
<feature type="transmembrane region" description="Helical" evidence="1">
    <location>
        <begin position="157"/>
        <end position="177"/>
    </location>
</feature>
<feature type="transmembrane region" description="Helical" evidence="1">
    <location>
        <begin position="84"/>
        <end position="104"/>
    </location>
</feature>
<feature type="transmembrane region" description="Helical" evidence="1">
    <location>
        <begin position="14"/>
        <end position="42"/>
    </location>
</feature>
<sequence>MESEKTILLAFSPFIAFVVIERLVSVPAGLAAGAIVAAALLVRDLVTPGRHIKLLEIGTVLLFVALTIYALTNNVQWSIATVRLRVDAGLMLIVLASIAVRRPFTLQYARETVSHEQWDSADFVHINYVISAAWAVAFGTLVLADIVMAYVPALPHSTGVIATVAALIAAVKFTSWYPEQRSNAGMT</sequence>
<evidence type="ECO:0000313" key="2">
    <source>
        <dbReference type="EMBL" id="MFM0719493.1"/>
    </source>
</evidence>
<evidence type="ECO:0000256" key="1">
    <source>
        <dbReference type="SAM" id="Phobius"/>
    </source>
</evidence>
<comment type="caution">
    <text evidence="2">The sequence shown here is derived from an EMBL/GenBank/DDBJ whole genome shotgun (WGS) entry which is preliminary data.</text>
</comment>
<evidence type="ECO:0008006" key="4">
    <source>
        <dbReference type="Google" id="ProtNLM"/>
    </source>
</evidence>
<keyword evidence="1" id="KW-0472">Membrane</keyword>
<feature type="transmembrane region" description="Helical" evidence="1">
    <location>
        <begin position="125"/>
        <end position="151"/>
    </location>
</feature>
<dbReference type="Proteomes" id="UP001629392">
    <property type="component" value="Unassembled WGS sequence"/>
</dbReference>
<dbReference type="EMBL" id="JAQQCL010000021">
    <property type="protein sequence ID" value="MFM0719493.1"/>
    <property type="molecule type" value="Genomic_DNA"/>
</dbReference>
<reference evidence="2 3" key="1">
    <citation type="journal article" date="2024" name="Chem. Sci.">
        <title>Discovery of megapolipeptins by genome mining of a Burkholderiales bacteria collection.</title>
        <authorList>
            <person name="Paulo B.S."/>
            <person name="Recchia M.J.J."/>
            <person name="Lee S."/>
            <person name="Fergusson C.H."/>
            <person name="Romanowski S.B."/>
            <person name="Hernandez A."/>
            <person name="Krull N."/>
            <person name="Liu D.Y."/>
            <person name="Cavanagh H."/>
            <person name="Bos A."/>
            <person name="Gray C.A."/>
            <person name="Murphy B.T."/>
            <person name="Linington R.G."/>
            <person name="Eustaquio A.S."/>
        </authorList>
    </citation>
    <scope>NUCLEOTIDE SEQUENCE [LARGE SCALE GENOMIC DNA]</scope>
    <source>
        <strain evidence="2 3">RL17-350-BIC-E</strain>
    </source>
</reference>
<keyword evidence="1" id="KW-1133">Transmembrane helix</keyword>
<evidence type="ECO:0000313" key="3">
    <source>
        <dbReference type="Proteomes" id="UP001629392"/>
    </source>
</evidence>
<keyword evidence="3" id="KW-1185">Reference proteome</keyword>
<gene>
    <name evidence="2" type="ORF">PQQ73_24505</name>
</gene>
<proteinExistence type="predicted"/>
<feature type="transmembrane region" description="Helical" evidence="1">
    <location>
        <begin position="54"/>
        <end position="72"/>
    </location>
</feature>
<protein>
    <recommendedName>
        <fullName evidence="4">Intracellular septation protein A</fullName>
    </recommendedName>
</protein>
<name>A0ABW9EKG2_9BURK</name>
<dbReference type="RefSeq" id="WP_408155537.1">
    <property type="nucleotide sequence ID" value="NZ_JAQQCL010000021.1"/>
</dbReference>
<organism evidence="2 3">
    <name type="scientific">Paraburkholderia strydomiana</name>
    <dbReference type="NCBI Taxonomy" id="1245417"/>
    <lineage>
        <taxon>Bacteria</taxon>
        <taxon>Pseudomonadati</taxon>
        <taxon>Pseudomonadota</taxon>
        <taxon>Betaproteobacteria</taxon>
        <taxon>Burkholderiales</taxon>
        <taxon>Burkholderiaceae</taxon>
        <taxon>Paraburkholderia</taxon>
    </lineage>
</organism>
<accession>A0ABW9EKG2</accession>